<evidence type="ECO:0000256" key="2">
    <source>
        <dbReference type="ARBA" id="ARBA00022448"/>
    </source>
</evidence>
<accession>A0ABU0H6W5</accession>
<protein>
    <submittedName>
        <fullName evidence="6">Multiple sugar transport system substrate-binding protein</fullName>
    </submittedName>
</protein>
<dbReference type="InterPro" id="IPR006059">
    <property type="entry name" value="SBP"/>
</dbReference>
<dbReference type="PANTHER" id="PTHR30061">
    <property type="entry name" value="MALTOSE-BINDING PERIPLASMIC PROTEIN"/>
    <property type="match status" value="1"/>
</dbReference>
<proteinExistence type="inferred from homology"/>
<keyword evidence="7" id="KW-1185">Reference proteome</keyword>
<name>A0ABU0H6W5_9HYPH</name>
<organism evidence="6 7">
    <name type="scientific">Kaistia dalseonensis</name>
    <dbReference type="NCBI Taxonomy" id="410840"/>
    <lineage>
        <taxon>Bacteria</taxon>
        <taxon>Pseudomonadati</taxon>
        <taxon>Pseudomonadota</taxon>
        <taxon>Alphaproteobacteria</taxon>
        <taxon>Hyphomicrobiales</taxon>
        <taxon>Kaistiaceae</taxon>
        <taxon>Kaistia</taxon>
    </lineage>
</organism>
<gene>
    <name evidence="6" type="ORF">QO014_002440</name>
</gene>
<reference evidence="6 7" key="1">
    <citation type="submission" date="2023-07" db="EMBL/GenBank/DDBJ databases">
        <title>Genomic Encyclopedia of Type Strains, Phase IV (KMG-IV): sequencing the most valuable type-strain genomes for metagenomic binning, comparative biology and taxonomic classification.</title>
        <authorList>
            <person name="Goeker M."/>
        </authorList>
    </citation>
    <scope>NUCLEOTIDE SEQUENCE [LARGE SCALE GENOMIC DNA]</scope>
    <source>
        <strain evidence="6 7">B6-8</strain>
    </source>
</reference>
<evidence type="ECO:0000256" key="3">
    <source>
        <dbReference type="ARBA" id="ARBA00022729"/>
    </source>
</evidence>
<feature type="chain" id="PRO_5046116960" evidence="5">
    <location>
        <begin position="29"/>
        <end position="421"/>
    </location>
</feature>
<feature type="signal peptide" evidence="5">
    <location>
        <begin position="1"/>
        <end position="28"/>
    </location>
</feature>
<dbReference type="SUPFAM" id="SSF53850">
    <property type="entry name" value="Periplasmic binding protein-like II"/>
    <property type="match status" value="1"/>
</dbReference>
<dbReference type="PANTHER" id="PTHR30061:SF50">
    <property type="entry name" value="MALTOSE_MALTODEXTRIN-BINDING PERIPLASMIC PROTEIN"/>
    <property type="match status" value="1"/>
</dbReference>
<keyword evidence="2" id="KW-0813">Transport</keyword>
<keyword evidence="4" id="KW-0574">Periplasm</keyword>
<dbReference type="RefSeq" id="WP_266348966.1">
    <property type="nucleotide sequence ID" value="NZ_JAPKNG010000003.1"/>
</dbReference>
<evidence type="ECO:0000313" key="6">
    <source>
        <dbReference type="EMBL" id="MDQ0438048.1"/>
    </source>
</evidence>
<evidence type="ECO:0000256" key="1">
    <source>
        <dbReference type="ARBA" id="ARBA00008520"/>
    </source>
</evidence>
<dbReference type="EMBL" id="JAUSVO010000003">
    <property type="protein sequence ID" value="MDQ0438048.1"/>
    <property type="molecule type" value="Genomic_DNA"/>
</dbReference>
<sequence length="421" mass="44719">MFINRIVHSAALLAVTSLPAMLAGGAIAAPIDAAPATGTLQIWIGGAEGDKLPAFLADFEKANPDLKVQITQIPSDQADAKLLTAIAAGTVPDVVRLFSQSQASLMATGAFAPVPDGLVKPDDFFASAYETNVKDGVAYGVPWDAYATTFQYRKDLAEKAGLDAPKTWDELKTFAKAMKAQGATWGISADVGYDIYNAQGLNEFVHQNGGSFLNADKTQWTINSEANIKALEFWGSLFTEGLASPDGPKFLDTVPWFTSGEIASKDIGPWFEQWLVQANGQDWVNAKLASALMPAGPAGSFSALGSGSLGVLKDGKNPDAAWKLVRYLTQPEVQVAWYKAFGSLPAVKSAWDDPAIAGNPLLDAERQALQTAVDIPQVPTWNQVGTYMGQQMELVARGQASAKQVLDDVQSFAESAGLGTK</sequence>
<evidence type="ECO:0000313" key="7">
    <source>
        <dbReference type="Proteomes" id="UP001241603"/>
    </source>
</evidence>
<comment type="similarity">
    <text evidence="1">Belongs to the bacterial solute-binding protein 1 family.</text>
</comment>
<dbReference type="Proteomes" id="UP001241603">
    <property type="component" value="Unassembled WGS sequence"/>
</dbReference>
<keyword evidence="6" id="KW-0762">Sugar transport</keyword>
<comment type="caution">
    <text evidence="6">The sequence shown here is derived from an EMBL/GenBank/DDBJ whole genome shotgun (WGS) entry which is preliminary data.</text>
</comment>
<keyword evidence="3 5" id="KW-0732">Signal</keyword>
<evidence type="ECO:0000256" key="5">
    <source>
        <dbReference type="SAM" id="SignalP"/>
    </source>
</evidence>
<dbReference type="Pfam" id="PF01547">
    <property type="entry name" value="SBP_bac_1"/>
    <property type="match status" value="1"/>
</dbReference>
<dbReference type="Gene3D" id="3.40.190.10">
    <property type="entry name" value="Periplasmic binding protein-like II"/>
    <property type="match status" value="2"/>
</dbReference>
<evidence type="ECO:0000256" key="4">
    <source>
        <dbReference type="ARBA" id="ARBA00022764"/>
    </source>
</evidence>